<feature type="transmembrane region" description="Helical" evidence="2">
    <location>
        <begin position="68"/>
        <end position="87"/>
    </location>
</feature>
<evidence type="ECO:0000256" key="1">
    <source>
        <dbReference type="SAM" id="MobiDB-lite"/>
    </source>
</evidence>
<dbReference type="InterPro" id="IPR036691">
    <property type="entry name" value="Endo/exonu/phosph_ase_sf"/>
</dbReference>
<dbReference type="PANTHER" id="PTHR14859">
    <property type="entry name" value="CALCOFLUOR WHITE HYPERSENSITIVE PROTEIN PRECURSOR"/>
    <property type="match status" value="1"/>
</dbReference>
<keyword evidence="5" id="KW-1185">Reference proteome</keyword>
<keyword evidence="2" id="KW-1133">Transmembrane helix</keyword>
<dbReference type="PANTHER" id="PTHR14859:SF15">
    <property type="entry name" value="ENDONUCLEASE_EXONUCLEASE_PHOSPHATASE DOMAIN-CONTAINING PROTEIN"/>
    <property type="match status" value="1"/>
</dbReference>
<dbReference type="SUPFAM" id="SSF56219">
    <property type="entry name" value="DNase I-like"/>
    <property type="match status" value="1"/>
</dbReference>
<evidence type="ECO:0000313" key="5">
    <source>
        <dbReference type="Proteomes" id="UP000318538"/>
    </source>
</evidence>
<feature type="domain" description="Endonuclease/exonuclease/phosphatase" evidence="3">
    <location>
        <begin position="121"/>
        <end position="325"/>
    </location>
</feature>
<dbReference type="GO" id="GO:0006506">
    <property type="term" value="P:GPI anchor biosynthetic process"/>
    <property type="evidence" value="ECO:0007669"/>
    <property type="project" value="TreeGrafter"/>
</dbReference>
<dbReference type="GO" id="GO:0016020">
    <property type="term" value="C:membrane"/>
    <property type="evidence" value="ECO:0007669"/>
    <property type="project" value="GOC"/>
</dbReference>
<dbReference type="GO" id="GO:0003824">
    <property type="term" value="F:catalytic activity"/>
    <property type="evidence" value="ECO:0007669"/>
    <property type="project" value="InterPro"/>
</dbReference>
<gene>
    <name evidence="4" type="ORF">K227x_14610</name>
</gene>
<dbReference type="RefSeq" id="WP_246146606.1">
    <property type="nucleotide sequence ID" value="NZ_CP036525.1"/>
</dbReference>
<reference evidence="4 5" key="1">
    <citation type="submission" date="2019-02" db="EMBL/GenBank/DDBJ databases">
        <title>Deep-cultivation of Planctomycetes and their phenomic and genomic characterization uncovers novel biology.</title>
        <authorList>
            <person name="Wiegand S."/>
            <person name="Jogler M."/>
            <person name="Boedeker C."/>
            <person name="Pinto D."/>
            <person name="Vollmers J."/>
            <person name="Rivas-Marin E."/>
            <person name="Kohn T."/>
            <person name="Peeters S.H."/>
            <person name="Heuer A."/>
            <person name="Rast P."/>
            <person name="Oberbeckmann S."/>
            <person name="Bunk B."/>
            <person name="Jeske O."/>
            <person name="Meyerdierks A."/>
            <person name="Storesund J.E."/>
            <person name="Kallscheuer N."/>
            <person name="Luecker S."/>
            <person name="Lage O.M."/>
            <person name="Pohl T."/>
            <person name="Merkel B.J."/>
            <person name="Hornburger P."/>
            <person name="Mueller R.-W."/>
            <person name="Bruemmer F."/>
            <person name="Labrenz M."/>
            <person name="Spormann A.M."/>
            <person name="Op den Camp H."/>
            <person name="Overmann J."/>
            <person name="Amann R."/>
            <person name="Jetten M.S.M."/>
            <person name="Mascher T."/>
            <person name="Medema M.H."/>
            <person name="Devos D.P."/>
            <person name="Kaster A.-K."/>
            <person name="Ovreas L."/>
            <person name="Rohde M."/>
            <person name="Galperin M.Y."/>
            <person name="Jogler C."/>
        </authorList>
    </citation>
    <scope>NUCLEOTIDE SEQUENCE [LARGE SCALE GENOMIC DNA]</scope>
    <source>
        <strain evidence="4 5">K22_7</strain>
    </source>
</reference>
<dbReference type="KEGG" id="rlc:K227x_14610"/>
<dbReference type="InterPro" id="IPR005135">
    <property type="entry name" value="Endo/exonuclease/phosphatase"/>
</dbReference>
<dbReference type="InterPro" id="IPR051916">
    <property type="entry name" value="GPI-anchor_lipid_remodeler"/>
</dbReference>
<dbReference type="EMBL" id="CP036525">
    <property type="protein sequence ID" value="QDT03081.1"/>
    <property type="molecule type" value="Genomic_DNA"/>
</dbReference>
<feature type="region of interest" description="Disordered" evidence="1">
    <location>
        <begin position="340"/>
        <end position="390"/>
    </location>
</feature>
<organism evidence="4 5">
    <name type="scientific">Rubripirellula lacrimiformis</name>
    <dbReference type="NCBI Taxonomy" id="1930273"/>
    <lineage>
        <taxon>Bacteria</taxon>
        <taxon>Pseudomonadati</taxon>
        <taxon>Planctomycetota</taxon>
        <taxon>Planctomycetia</taxon>
        <taxon>Pirellulales</taxon>
        <taxon>Pirellulaceae</taxon>
        <taxon>Rubripirellula</taxon>
    </lineage>
</organism>
<name>A0A517N7H5_9BACT</name>
<evidence type="ECO:0000259" key="3">
    <source>
        <dbReference type="Pfam" id="PF03372"/>
    </source>
</evidence>
<evidence type="ECO:0000256" key="2">
    <source>
        <dbReference type="SAM" id="Phobius"/>
    </source>
</evidence>
<feature type="compositionally biased region" description="Basic and acidic residues" evidence="1">
    <location>
        <begin position="340"/>
        <end position="364"/>
    </location>
</feature>
<keyword evidence="2" id="KW-0472">Membrane</keyword>
<proteinExistence type="predicted"/>
<sequence length="390" mass="44902">MAFIVTVLLLAGLIFLTFGTLLNLSSNPHWFVRGWDFPRVQIVVIVWLLVAAYGVVRWSVPESKVLPAWPFITLAVIETCWHGFLIMPYTPLMKKQAADTTPERLADHRQDDATVRMVMSNVEMENDQYERWMKVMRRASPDLLFVVEIDQKWIEGVADLIDEYPHRIIEPQDNWYGMMLLSRMPIEDFELRHLVQEDVPSIDAQVRMDDNTLIRFIGVHPRPPEPIRDTDATARDAELTLWGEELAKENGPAIIGGDLNDVAWSQTTRLFLRVSGMLDPRRGRGFFNSFHAGHWYLRFPLDHIFHSPHFTISRIERLENVGSDHFPIMIDLCYAPQEKSRHERLDRKESDGEEVDTRLDRASEDQDLQGEAVDGDPGNGEREVNSSSAS</sequence>
<dbReference type="Gene3D" id="3.60.10.10">
    <property type="entry name" value="Endonuclease/exonuclease/phosphatase"/>
    <property type="match status" value="1"/>
</dbReference>
<dbReference type="Proteomes" id="UP000318538">
    <property type="component" value="Chromosome"/>
</dbReference>
<feature type="transmembrane region" description="Helical" evidence="2">
    <location>
        <begin position="6"/>
        <end position="25"/>
    </location>
</feature>
<accession>A0A517N7H5</accession>
<keyword evidence="2" id="KW-0812">Transmembrane</keyword>
<protein>
    <recommendedName>
        <fullName evidence="3">Endonuclease/exonuclease/phosphatase domain-containing protein</fullName>
    </recommendedName>
</protein>
<dbReference type="Pfam" id="PF03372">
    <property type="entry name" value="Exo_endo_phos"/>
    <property type="match status" value="1"/>
</dbReference>
<dbReference type="AlphaFoldDB" id="A0A517N7H5"/>
<evidence type="ECO:0000313" key="4">
    <source>
        <dbReference type="EMBL" id="QDT03081.1"/>
    </source>
</evidence>
<feature type="transmembrane region" description="Helical" evidence="2">
    <location>
        <begin position="37"/>
        <end position="56"/>
    </location>
</feature>